<dbReference type="PANTHER" id="PTHR42775:SF2">
    <property type="entry name" value="PERMEASE"/>
    <property type="match status" value="1"/>
</dbReference>
<evidence type="ECO:0000256" key="5">
    <source>
        <dbReference type="ARBA" id="ARBA00022989"/>
    </source>
</evidence>
<evidence type="ECO:0000256" key="2">
    <source>
        <dbReference type="ARBA" id="ARBA00006386"/>
    </source>
</evidence>
<feature type="transmembrane region" description="Helical" evidence="7">
    <location>
        <begin position="238"/>
        <end position="254"/>
    </location>
</feature>
<dbReference type="PATRIC" id="fig|1641389.3.peg.612"/>
<evidence type="ECO:0000313" key="9">
    <source>
        <dbReference type="Proteomes" id="UP000053904"/>
    </source>
</evidence>
<protein>
    <recommendedName>
        <fullName evidence="10">Permease</fullName>
    </recommendedName>
</protein>
<comment type="similarity">
    <text evidence="2">Belongs to the UPF0718 family.</text>
</comment>
<evidence type="ECO:0000313" key="8">
    <source>
        <dbReference type="EMBL" id="KUK77150.1"/>
    </source>
</evidence>
<evidence type="ECO:0000256" key="7">
    <source>
        <dbReference type="SAM" id="Phobius"/>
    </source>
</evidence>
<gene>
    <name evidence="8" type="ORF">XD93_0505</name>
</gene>
<keyword evidence="6 7" id="KW-0472">Membrane</keyword>
<evidence type="ECO:0000256" key="3">
    <source>
        <dbReference type="ARBA" id="ARBA00022475"/>
    </source>
</evidence>
<evidence type="ECO:0000256" key="1">
    <source>
        <dbReference type="ARBA" id="ARBA00004651"/>
    </source>
</evidence>
<dbReference type="GO" id="GO:0005886">
    <property type="term" value="C:plasma membrane"/>
    <property type="evidence" value="ECO:0007669"/>
    <property type="project" value="UniProtKB-SubCell"/>
</dbReference>
<feature type="transmembrane region" description="Helical" evidence="7">
    <location>
        <begin position="96"/>
        <end position="118"/>
    </location>
</feature>
<organism evidence="8 9">
    <name type="scientific">candidate division WS6 bacterium 34_10</name>
    <dbReference type="NCBI Taxonomy" id="1641389"/>
    <lineage>
        <taxon>Bacteria</taxon>
        <taxon>Candidatus Dojkabacteria</taxon>
    </lineage>
</organism>
<dbReference type="InterPro" id="IPR005524">
    <property type="entry name" value="DUF318"/>
</dbReference>
<accession>A0A101HHV1</accession>
<dbReference type="AlphaFoldDB" id="A0A101HHV1"/>
<feature type="transmembrane region" description="Helical" evidence="7">
    <location>
        <begin position="208"/>
        <end position="226"/>
    </location>
</feature>
<keyword evidence="4 7" id="KW-0812">Transmembrane</keyword>
<feature type="transmembrane region" description="Helical" evidence="7">
    <location>
        <begin position="304"/>
        <end position="326"/>
    </location>
</feature>
<dbReference type="Proteomes" id="UP000053904">
    <property type="component" value="Unassembled WGS sequence"/>
</dbReference>
<keyword evidence="5 7" id="KW-1133">Transmembrane helix</keyword>
<name>A0A101HHV1_9BACT</name>
<dbReference type="Pfam" id="PF03773">
    <property type="entry name" value="ArsP_1"/>
    <property type="match status" value="1"/>
</dbReference>
<feature type="transmembrane region" description="Helical" evidence="7">
    <location>
        <begin position="73"/>
        <end position="90"/>
    </location>
</feature>
<feature type="transmembrane region" description="Helical" evidence="7">
    <location>
        <begin position="274"/>
        <end position="295"/>
    </location>
</feature>
<feature type="transmembrane region" description="Helical" evidence="7">
    <location>
        <begin position="33"/>
        <end position="52"/>
    </location>
</feature>
<feature type="transmembrane region" description="Helical" evidence="7">
    <location>
        <begin position="139"/>
        <end position="157"/>
    </location>
</feature>
<dbReference type="EMBL" id="LGGO01000061">
    <property type="protein sequence ID" value="KUK77150.1"/>
    <property type="molecule type" value="Genomic_DNA"/>
</dbReference>
<evidence type="ECO:0008006" key="10">
    <source>
        <dbReference type="Google" id="ProtNLM"/>
    </source>
</evidence>
<evidence type="ECO:0000256" key="4">
    <source>
        <dbReference type="ARBA" id="ARBA00022692"/>
    </source>
</evidence>
<sequence>MDLFYPVQWFANLITVDLLNLVKDSYIESALNFFIYDTIKIGILLIVINYVMAITRYYLPIEKLKNILTSRKWYGLDYVIAAILGVVTPFCSCSSIPLFIGFLSAGVPIGVTFAFLISSPLVNEASLALFPAMFGWKMTLIYNVIGIAVSVIGGMLIQKLGVEKYVNQDLLKFKSKKDIEKENGGNKLELAKLIKYFWKDGWSITKEVFPYVLFGVGLGALIHGFVPQDLVEKYLSFREWWAVPLATLMGTPLYTNSVSVIPVLEALTGKGVPLGTGLAFMTATVTLSLPAALILKKAMKWQLLALFFGITIGGIMIIGYIFNILVL</sequence>
<dbReference type="InterPro" id="IPR053166">
    <property type="entry name" value="UPF0718_permease"/>
</dbReference>
<dbReference type="PANTHER" id="PTHR42775">
    <property type="entry name" value="PERMEASE RV2963-RELATED"/>
    <property type="match status" value="1"/>
</dbReference>
<keyword evidence="3" id="KW-1003">Cell membrane</keyword>
<comment type="subcellular location">
    <subcellularLocation>
        <location evidence="1">Cell membrane</location>
        <topology evidence="1">Multi-pass membrane protein</topology>
    </subcellularLocation>
</comment>
<comment type="caution">
    <text evidence="8">The sequence shown here is derived from an EMBL/GenBank/DDBJ whole genome shotgun (WGS) entry which is preliminary data.</text>
</comment>
<proteinExistence type="inferred from homology"/>
<reference evidence="9" key="1">
    <citation type="journal article" date="2015" name="MBio">
        <title>Genome-Resolved Metagenomic Analysis Reveals Roles for Candidate Phyla and Other Microbial Community Members in Biogeochemical Transformations in Oil Reservoirs.</title>
        <authorList>
            <person name="Hu P."/>
            <person name="Tom L."/>
            <person name="Singh A."/>
            <person name="Thomas B.C."/>
            <person name="Baker B.J."/>
            <person name="Piceno Y.M."/>
            <person name="Andersen G.L."/>
            <person name="Banfield J.F."/>
        </authorList>
    </citation>
    <scope>NUCLEOTIDE SEQUENCE [LARGE SCALE GENOMIC DNA]</scope>
</reference>
<evidence type="ECO:0000256" key="6">
    <source>
        <dbReference type="ARBA" id="ARBA00023136"/>
    </source>
</evidence>